<dbReference type="CDD" id="cd01300">
    <property type="entry name" value="YtcJ_like"/>
    <property type="match status" value="1"/>
</dbReference>
<dbReference type="PANTHER" id="PTHR22642:SF2">
    <property type="entry name" value="PROTEIN LONG AFTER FAR-RED 3"/>
    <property type="match status" value="1"/>
</dbReference>
<evidence type="ECO:0000313" key="3">
    <source>
        <dbReference type="Proteomes" id="UP000254893"/>
    </source>
</evidence>
<dbReference type="InterPro" id="IPR033932">
    <property type="entry name" value="YtcJ-like"/>
</dbReference>
<dbReference type="InterPro" id="IPR032466">
    <property type="entry name" value="Metal_Hydrolase"/>
</dbReference>
<dbReference type="Gene3D" id="2.30.40.10">
    <property type="entry name" value="Urease, subunit C, domain 1"/>
    <property type="match status" value="1"/>
</dbReference>
<feature type="domain" description="Amidohydrolase 3" evidence="1">
    <location>
        <begin position="85"/>
        <end position="557"/>
    </location>
</feature>
<reference evidence="2 3" key="1">
    <citation type="submission" date="2018-06" db="EMBL/GenBank/DDBJ databases">
        <authorList>
            <consortium name="Pathogen Informatics"/>
            <person name="Doyle S."/>
        </authorList>
    </citation>
    <scope>NUCLEOTIDE SEQUENCE [LARGE SCALE GENOMIC DNA]</scope>
    <source>
        <strain evidence="2 3">NCTC11388</strain>
    </source>
</reference>
<protein>
    <submittedName>
        <fullName evidence="2">N-substituted formamide deformylase</fullName>
        <ecNumber evidence="2">3.5.1.91</ecNumber>
    </submittedName>
</protein>
<dbReference type="SUPFAM" id="SSF51338">
    <property type="entry name" value="Composite domain of metallo-dependent hydrolases"/>
    <property type="match status" value="1"/>
</dbReference>
<dbReference type="SUPFAM" id="SSF51556">
    <property type="entry name" value="Metallo-dependent hydrolases"/>
    <property type="match status" value="1"/>
</dbReference>
<dbReference type="PANTHER" id="PTHR22642">
    <property type="entry name" value="IMIDAZOLONEPROPIONASE"/>
    <property type="match status" value="1"/>
</dbReference>
<keyword evidence="2" id="KW-0378">Hydrolase</keyword>
<accession>A0A380B928</accession>
<dbReference type="InterPro" id="IPR011059">
    <property type="entry name" value="Metal-dep_hydrolase_composite"/>
</dbReference>
<organism evidence="2 3">
    <name type="scientific">Sphingobacterium spiritivorum</name>
    <name type="common">Flavobacterium spiritivorum</name>
    <dbReference type="NCBI Taxonomy" id="258"/>
    <lineage>
        <taxon>Bacteria</taxon>
        <taxon>Pseudomonadati</taxon>
        <taxon>Bacteroidota</taxon>
        <taxon>Sphingobacteriia</taxon>
        <taxon>Sphingobacteriales</taxon>
        <taxon>Sphingobacteriaceae</taxon>
        <taxon>Sphingobacterium</taxon>
    </lineage>
</organism>
<dbReference type="Gene3D" id="3.20.20.140">
    <property type="entry name" value="Metal-dependent hydrolases"/>
    <property type="match status" value="1"/>
</dbReference>
<dbReference type="EC" id="3.5.1.91" evidence="2"/>
<dbReference type="EMBL" id="UGYW01000001">
    <property type="protein sequence ID" value="SUI96543.1"/>
    <property type="molecule type" value="Genomic_DNA"/>
</dbReference>
<evidence type="ECO:0000313" key="2">
    <source>
        <dbReference type="EMBL" id="SUI96543.1"/>
    </source>
</evidence>
<dbReference type="Proteomes" id="UP000254893">
    <property type="component" value="Unassembled WGS sequence"/>
</dbReference>
<sequence>MYPNDLYFSVINPYDMRSIYLYCVFSLFLLFACKPTNQVDLIVYNARVYTVDSAFTVAEAFAVKDGKFVSIGSGTAIRQQYTAKEEIDANGKAIYPGFYDAHAHFFLLGELLDQVDLMGSKSFEEVIIRLQAYHKARPEKKWIIGGGWDQNLWKDKKFPTKELLDKAFPDIPVYLSRVDYHAAIVNSEALRIAKVTDVHTIEGGLIGGENGIPNGILVDNAMDLVSHQIPEAEESAVLRTLKVAQDSLLSVGLTTIVDAGLTHTQLEMLKNFYKRDELKIRDYAMIATNPENVSHYLKEGVYDTDRLTIRSFKLLADGALGSRGACLLAHYHDAPTKGFLLHSPSAFDTVIRQLANSPYQVNTHAIGDSANRIILDTYGKYLKDNINRRWRIEHAQIIAPGDFHKFRQFHIIPSVQPTHATSDMYWAKDRLGEERLKGAYAYKNLLEEYGMLALGSDFPVEHFNPLYGFHAAVARVDAQGFPQGGFQMENAISREQALRGMTIWAAYSCFQEKQRGSIEKGKDADFVILDKDIMQIPNQELRGTKIIRTVIAGESVFIRK</sequence>
<name>A0A380B928_SPHSI</name>
<dbReference type="InterPro" id="IPR013108">
    <property type="entry name" value="Amidohydro_3"/>
</dbReference>
<dbReference type="GO" id="GO:0016810">
    <property type="term" value="F:hydrolase activity, acting on carbon-nitrogen (but not peptide) bonds"/>
    <property type="evidence" value="ECO:0007669"/>
    <property type="project" value="InterPro"/>
</dbReference>
<proteinExistence type="predicted"/>
<dbReference type="AlphaFoldDB" id="A0A380B928"/>
<dbReference type="Gene3D" id="3.10.310.70">
    <property type="match status" value="1"/>
</dbReference>
<evidence type="ECO:0000259" key="1">
    <source>
        <dbReference type="Pfam" id="PF07969"/>
    </source>
</evidence>
<dbReference type="Pfam" id="PF07969">
    <property type="entry name" value="Amidohydro_3"/>
    <property type="match status" value="1"/>
</dbReference>
<gene>
    <name evidence="2" type="primary">nfdA_1</name>
    <name evidence="2" type="ORF">NCTC11388_00017</name>
</gene>